<dbReference type="STRING" id="117157.SAMN04489717_0985"/>
<sequence>MGLSQGQVSRIERGSTNTHDLEKLAKWSRLLHIPRYVVWFDLTAQVEHATEEDEPDVDRRQLIKSVGVGAVLLGTEASDAAGRVLTASPSRVIGKKDIDSLRYWTQAFRQADNRFGGGESLQQAVAFIKNRVAPVLNTSRGSSKIRCDLFAAVAELFQLAGWMSYDIGDQAVGRRFLHQALQLAREAADRALVAEMLLGMSHQAAFFNSPDEALDLAMAARQLAESTGIAALVAEAAAMEAHAHALRQDASASHRALGHAEAYFCRMRSNDAPTWLVYFDQAYLSAKFAHTLRELGQASDAEQFARQSLRMTEGYDRGRVFNTALLAGTLADQGKVDEAVAYASDALDLTPSVRSTRTTAYMTDVAVRLSPFRQQPAVRGVYKQMTAQRIPLRRVA</sequence>
<evidence type="ECO:0000313" key="1">
    <source>
        <dbReference type="EMBL" id="SDR90792.1"/>
    </source>
</evidence>
<gene>
    <name evidence="1" type="ORF">SAMN04489717_0985</name>
</gene>
<evidence type="ECO:0008006" key="3">
    <source>
        <dbReference type="Google" id="ProtNLM"/>
    </source>
</evidence>
<name>A0A1H1MW21_9ACTN</name>
<dbReference type="EMBL" id="LT629732">
    <property type="protein sequence ID" value="SDR90792.1"/>
    <property type="molecule type" value="Genomic_DNA"/>
</dbReference>
<dbReference type="Gene3D" id="1.25.40.10">
    <property type="entry name" value="Tetratricopeptide repeat domain"/>
    <property type="match status" value="1"/>
</dbReference>
<dbReference type="InterPro" id="IPR011990">
    <property type="entry name" value="TPR-like_helical_dom_sf"/>
</dbReference>
<dbReference type="SUPFAM" id="SSF48452">
    <property type="entry name" value="TPR-like"/>
    <property type="match status" value="1"/>
</dbReference>
<proteinExistence type="predicted"/>
<evidence type="ECO:0000313" key="2">
    <source>
        <dbReference type="Proteomes" id="UP000198983"/>
    </source>
</evidence>
<reference evidence="1 2" key="1">
    <citation type="submission" date="2016-10" db="EMBL/GenBank/DDBJ databases">
        <authorList>
            <person name="de Groot N.N."/>
        </authorList>
    </citation>
    <scope>NUCLEOTIDE SEQUENCE [LARGE SCALE GENOMIC DNA]</scope>
    <source>
        <strain evidence="1 2">DSM 22024</strain>
    </source>
</reference>
<dbReference type="Proteomes" id="UP000198983">
    <property type="component" value="Chromosome I"/>
</dbReference>
<accession>A0A1H1MW21</accession>
<organism evidence="1 2">
    <name type="scientific">Actinopolymorpha singaporensis</name>
    <dbReference type="NCBI Taxonomy" id="117157"/>
    <lineage>
        <taxon>Bacteria</taxon>
        <taxon>Bacillati</taxon>
        <taxon>Actinomycetota</taxon>
        <taxon>Actinomycetes</taxon>
        <taxon>Propionibacteriales</taxon>
        <taxon>Actinopolymorphaceae</taxon>
        <taxon>Actinopolymorpha</taxon>
    </lineage>
</organism>
<keyword evidence="2" id="KW-1185">Reference proteome</keyword>
<dbReference type="AlphaFoldDB" id="A0A1H1MW21"/>
<protein>
    <recommendedName>
        <fullName evidence="3">Helix-turn-helix domain-containing protein</fullName>
    </recommendedName>
</protein>